<reference evidence="1" key="2">
    <citation type="journal article" date="2014" name="ISME J.">
        <title>Microbial stratification in low pH oxic and suboxic macroscopic growths along an acid mine drainage.</title>
        <authorList>
            <person name="Mendez-Garcia C."/>
            <person name="Mesa V."/>
            <person name="Sprenger R.R."/>
            <person name="Richter M."/>
            <person name="Diez M.S."/>
            <person name="Solano J."/>
            <person name="Bargiela R."/>
            <person name="Golyshina O.V."/>
            <person name="Manteca A."/>
            <person name="Ramos J.L."/>
            <person name="Gallego J.R."/>
            <person name="Llorente I."/>
            <person name="Martins Dos Santos V.A."/>
            <person name="Jensen O.N."/>
            <person name="Pelaez A.I."/>
            <person name="Sanchez J."/>
            <person name="Ferrer M."/>
        </authorList>
    </citation>
    <scope>NUCLEOTIDE SEQUENCE</scope>
</reference>
<sequence length="116" mass="13497">MISVDERIESRLKEIVRSLPSEELYFEAIRDIIKDLIKEYLRKEINQNAELKKGISEGLRMYMEAKLMEYNSMAKMAKITASLSLMAAPESVKDEAIKDFASVFQKEIEDIIRKTF</sequence>
<evidence type="ECO:0000313" key="1">
    <source>
        <dbReference type="EMBL" id="EQD74839.1"/>
    </source>
</evidence>
<dbReference type="AlphaFoldDB" id="T1CZS8"/>
<accession>T1CZS8</accession>
<dbReference type="EMBL" id="AUZY01001449">
    <property type="protein sequence ID" value="EQD74839.1"/>
    <property type="molecule type" value="Genomic_DNA"/>
</dbReference>
<reference evidence="1" key="1">
    <citation type="submission" date="2013-08" db="EMBL/GenBank/DDBJ databases">
        <authorList>
            <person name="Mendez C."/>
            <person name="Richter M."/>
            <person name="Ferrer M."/>
            <person name="Sanchez J."/>
        </authorList>
    </citation>
    <scope>NUCLEOTIDE SEQUENCE</scope>
</reference>
<organism evidence="1">
    <name type="scientific">mine drainage metagenome</name>
    <dbReference type="NCBI Taxonomy" id="410659"/>
    <lineage>
        <taxon>unclassified sequences</taxon>
        <taxon>metagenomes</taxon>
        <taxon>ecological metagenomes</taxon>
    </lineage>
</organism>
<gene>
    <name evidence="1" type="ORF">B1B_02444</name>
</gene>
<protein>
    <submittedName>
        <fullName evidence="1">Nitrite reductase/sulfite reductase</fullName>
    </submittedName>
</protein>
<name>T1CZS8_9ZZZZ</name>
<comment type="caution">
    <text evidence="1">The sequence shown here is derived from an EMBL/GenBank/DDBJ whole genome shotgun (WGS) entry which is preliminary data.</text>
</comment>
<proteinExistence type="predicted"/>